<dbReference type="EMBL" id="BDGG01000020">
    <property type="protein sequence ID" value="GAV09078.1"/>
    <property type="molecule type" value="Genomic_DNA"/>
</dbReference>
<reference evidence="1 2" key="1">
    <citation type="journal article" date="2016" name="Nat. Commun.">
        <title>Extremotolerant tardigrade genome and improved radiotolerance of human cultured cells by tardigrade-unique protein.</title>
        <authorList>
            <person name="Hashimoto T."/>
            <person name="Horikawa D.D."/>
            <person name="Saito Y."/>
            <person name="Kuwahara H."/>
            <person name="Kozuka-Hata H."/>
            <person name="Shin-I T."/>
            <person name="Minakuchi Y."/>
            <person name="Ohishi K."/>
            <person name="Motoyama A."/>
            <person name="Aizu T."/>
            <person name="Enomoto A."/>
            <person name="Kondo K."/>
            <person name="Tanaka S."/>
            <person name="Hara Y."/>
            <person name="Koshikawa S."/>
            <person name="Sagara H."/>
            <person name="Miura T."/>
            <person name="Yokobori S."/>
            <person name="Miyagawa K."/>
            <person name="Suzuki Y."/>
            <person name="Kubo T."/>
            <person name="Oyama M."/>
            <person name="Kohara Y."/>
            <person name="Fujiyama A."/>
            <person name="Arakawa K."/>
            <person name="Katayama T."/>
            <person name="Toyoda A."/>
            <person name="Kunieda T."/>
        </authorList>
    </citation>
    <scope>NUCLEOTIDE SEQUENCE [LARGE SCALE GENOMIC DNA]</scope>
    <source>
        <strain evidence="1 2">YOKOZUNA-1</strain>
    </source>
</reference>
<dbReference type="Proteomes" id="UP000186922">
    <property type="component" value="Unassembled WGS sequence"/>
</dbReference>
<keyword evidence="2" id="KW-1185">Reference proteome</keyword>
<dbReference type="AlphaFoldDB" id="A0A1D1W9R1"/>
<name>A0A1D1W9R1_RAMVA</name>
<accession>A0A1D1W9R1</accession>
<evidence type="ECO:0000313" key="1">
    <source>
        <dbReference type="EMBL" id="GAV09078.1"/>
    </source>
</evidence>
<gene>
    <name evidence="1" type="primary">RvY_18676-1</name>
    <name evidence="1" type="synonym">RvY_18676.1</name>
    <name evidence="1" type="ORF">RvY_18676</name>
</gene>
<comment type="caution">
    <text evidence="1">The sequence shown here is derived from an EMBL/GenBank/DDBJ whole genome shotgun (WGS) entry which is preliminary data.</text>
</comment>
<dbReference type="OrthoDB" id="1933717at2759"/>
<proteinExistence type="predicted"/>
<organism evidence="1 2">
    <name type="scientific">Ramazzottius varieornatus</name>
    <name type="common">Water bear</name>
    <name type="synonym">Tardigrade</name>
    <dbReference type="NCBI Taxonomy" id="947166"/>
    <lineage>
        <taxon>Eukaryota</taxon>
        <taxon>Metazoa</taxon>
        <taxon>Ecdysozoa</taxon>
        <taxon>Tardigrada</taxon>
        <taxon>Eutardigrada</taxon>
        <taxon>Parachela</taxon>
        <taxon>Hypsibioidea</taxon>
        <taxon>Ramazzottiidae</taxon>
        <taxon>Ramazzottius</taxon>
    </lineage>
</organism>
<protein>
    <submittedName>
        <fullName evidence="1">Uncharacterized protein</fullName>
    </submittedName>
</protein>
<sequence>MSMYTREALRLMFQTEIDDGHIININSLFESISPEAVKTNIGEDYEGLGKNEMSAGQMSFIENRNLFAPRSQAISRKQDCLREMAWDLAVNVLSVPPHVNIREMIVTFVEEPL</sequence>
<evidence type="ECO:0000313" key="2">
    <source>
        <dbReference type="Proteomes" id="UP000186922"/>
    </source>
</evidence>